<name>A0AAV4BIL1_9GAST</name>
<protein>
    <submittedName>
        <fullName evidence="9">Solute carrier family 23 member 1</fullName>
    </submittedName>
</protein>
<feature type="transmembrane region" description="Helical" evidence="8">
    <location>
        <begin position="467"/>
        <end position="486"/>
    </location>
</feature>
<gene>
    <name evidence="9" type="ORF">PoB_004521900</name>
</gene>
<evidence type="ECO:0000256" key="1">
    <source>
        <dbReference type="ARBA" id="ARBA00004141"/>
    </source>
</evidence>
<evidence type="ECO:0000313" key="9">
    <source>
        <dbReference type="EMBL" id="GFO18714.1"/>
    </source>
</evidence>
<proteinExistence type="inferred from homology"/>
<keyword evidence="10" id="KW-1185">Reference proteome</keyword>
<evidence type="ECO:0000256" key="2">
    <source>
        <dbReference type="ARBA" id="ARBA00008821"/>
    </source>
</evidence>
<dbReference type="EMBL" id="BLXT01004974">
    <property type="protein sequence ID" value="GFO18714.1"/>
    <property type="molecule type" value="Genomic_DNA"/>
</dbReference>
<feature type="transmembrane region" description="Helical" evidence="8">
    <location>
        <begin position="351"/>
        <end position="370"/>
    </location>
</feature>
<dbReference type="Proteomes" id="UP000735302">
    <property type="component" value="Unassembled WGS sequence"/>
</dbReference>
<feature type="transmembrane region" description="Helical" evidence="8">
    <location>
        <begin position="196"/>
        <end position="215"/>
    </location>
</feature>
<sequence length="637" mass="69548">MTELSNEHEMTDINIDRIVHQEPQERSSLTDGILEEKESMILPMETATEENNSEELLYGIADNPPWVLSFALGFQHYLTAFGSTLSVPLILAGPLCIGEDKVGLSELIATTFFTSGIVTILQTCLGVRLPIIQGITFAFLPPTIAILSLPRWACPIPSASGLLSNENNTDYGLDNHSLVINGSQTNGEWHTRIREIQGAICMASLFQIFIGCSGLMSVIMRYVGPLTVIPTVALIGLALFEAAAEKAATQWWIAFMTLFLIALFSQYMKSISIPIPTFGKSRRCYFLYLPIFKMFPILLAMLLSWFICHILTVTNILPTEKGEWGFHARTDARDSVLHQSKWIRIPYPGQWGLPTVSVGAVFGMLAGVLASMMESVADYYACARLSGAPVPPPSAFNRGIAVEGFGCLFAGLMGTGNGTTSYSENVGAIGITKVGSRRVVLAAGILLILMGCVGKVGALFVTIPDPVVGGMFFAMFGMVVAVGLSNLQFVDLSSSRNIFVIAFSLFIGLAFPNWVSKHRNAIQTGSEFFDQIATILCSTSMFVGGFLGFVLDLTLPGTLEERGITKWRKENKQTEPHEELKCEEENHSTEKKQSGSRKHPSVYDFPKGFHFLNTIPCAKRIPICPSSDTSEALESVS</sequence>
<evidence type="ECO:0000256" key="7">
    <source>
        <dbReference type="SAM" id="MobiDB-lite"/>
    </source>
</evidence>
<feature type="transmembrane region" description="Helical" evidence="8">
    <location>
        <begin position="439"/>
        <end position="461"/>
    </location>
</feature>
<dbReference type="InterPro" id="IPR006042">
    <property type="entry name" value="Xan_ur_permease"/>
</dbReference>
<dbReference type="Pfam" id="PF00860">
    <property type="entry name" value="Xan_ur_permease"/>
    <property type="match status" value="1"/>
</dbReference>
<reference evidence="9 10" key="1">
    <citation type="journal article" date="2021" name="Elife">
        <title>Chloroplast acquisition without the gene transfer in kleptoplastic sea slugs, Plakobranchus ocellatus.</title>
        <authorList>
            <person name="Maeda T."/>
            <person name="Takahashi S."/>
            <person name="Yoshida T."/>
            <person name="Shimamura S."/>
            <person name="Takaki Y."/>
            <person name="Nagai Y."/>
            <person name="Toyoda A."/>
            <person name="Suzuki Y."/>
            <person name="Arimoto A."/>
            <person name="Ishii H."/>
            <person name="Satoh N."/>
            <person name="Nishiyama T."/>
            <person name="Hasebe M."/>
            <person name="Maruyama T."/>
            <person name="Minagawa J."/>
            <person name="Obokata J."/>
            <person name="Shigenobu S."/>
        </authorList>
    </citation>
    <scope>NUCLEOTIDE SEQUENCE [LARGE SCALE GENOMIC DNA]</scope>
</reference>
<feature type="transmembrane region" description="Helical" evidence="8">
    <location>
        <begin position="285"/>
        <end position="307"/>
    </location>
</feature>
<dbReference type="GO" id="GO:0022857">
    <property type="term" value="F:transmembrane transporter activity"/>
    <property type="evidence" value="ECO:0007669"/>
    <property type="project" value="InterPro"/>
</dbReference>
<feature type="compositionally biased region" description="Basic and acidic residues" evidence="7">
    <location>
        <begin position="1"/>
        <end position="25"/>
    </location>
</feature>
<feature type="region of interest" description="Disordered" evidence="7">
    <location>
        <begin position="1"/>
        <end position="32"/>
    </location>
</feature>
<dbReference type="PANTHER" id="PTHR11119">
    <property type="entry name" value="XANTHINE-URACIL / VITAMIN C PERMEASE FAMILY MEMBER"/>
    <property type="match status" value="1"/>
</dbReference>
<evidence type="ECO:0000256" key="6">
    <source>
        <dbReference type="ARBA" id="ARBA00023136"/>
    </source>
</evidence>
<keyword evidence="6 8" id="KW-0472">Membrane</keyword>
<evidence type="ECO:0000256" key="5">
    <source>
        <dbReference type="ARBA" id="ARBA00022989"/>
    </source>
</evidence>
<evidence type="ECO:0000313" key="10">
    <source>
        <dbReference type="Proteomes" id="UP000735302"/>
    </source>
</evidence>
<dbReference type="GO" id="GO:0005886">
    <property type="term" value="C:plasma membrane"/>
    <property type="evidence" value="ECO:0007669"/>
    <property type="project" value="UniProtKB-ARBA"/>
</dbReference>
<feature type="compositionally biased region" description="Basic and acidic residues" evidence="7">
    <location>
        <begin position="566"/>
        <end position="593"/>
    </location>
</feature>
<dbReference type="InterPro" id="IPR006043">
    <property type="entry name" value="NCS2"/>
</dbReference>
<organism evidence="9 10">
    <name type="scientific">Plakobranchus ocellatus</name>
    <dbReference type="NCBI Taxonomy" id="259542"/>
    <lineage>
        <taxon>Eukaryota</taxon>
        <taxon>Metazoa</taxon>
        <taxon>Spiralia</taxon>
        <taxon>Lophotrochozoa</taxon>
        <taxon>Mollusca</taxon>
        <taxon>Gastropoda</taxon>
        <taxon>Heterobranchia</taxon>
        <taxon>Euthyneura</taxon>
        <taxon>Panpulmonata</taxon>
        <taxon>Sacoglossa</taxon>
        <taxon>Placobranchoidea</taxon>
        <taxon>Plakobranchidae</taxon>
        <taxon>Plakobranchus</taxon>
    </lineage>
</organism>
<feature type="transmembrane region" description="Helical" evidence="8">
    <location>
        <begin position="249"/>
        <end position="265"/>
    </location>
</feature>
<feature type="transmembrane region" description="Helical" evidence="8">
    <location>
        <begin position="528"/>
        <end position="551"/>
    </location>
</feature>
<accession>A0AAV4BIL1</accession>
<comment type="similarity">
    <text evidence="2">Belongs to the nucleobase:cation symporter-2 (NCS2) (TC 2.A.40) family.</text>
</comment>
<dbReference type="PROSITE" id="PS01116">
    <property type="entry name" value="XANTH_URACIL_PERMASE"/>
    <property type="match status" value="1"/>
</dbReference>
<keyword evidence="5 8" id="KW-1133">Transmembrane helix</keyword>
<comment type="caution">
    <text evidence="9">The sequence shown here is derived from an EMBL/GenBank/DDBJ whole genome shotgun (WGS) entry which is preliminary data.</text>
</comment>
<evidence type="ECO:0000256" key="3">
    <source>
        <dbReference type="ARBA" id="ARBA00022448"/>
    </source>
</evidence>
<feature type="transmembrane region" description="Helical" evidence="8">
    <location>
        <begin position="498"/>
        <end position="516"/>
    </location>
</feature>
<dbReference type="AlphaFoldDB" id="A0AAV4BIL1"/>
<comment type="subcellular location">
    <subcellularLocation>
        <location evidence="1">Membrane</location>
        <topology evidence="1">Multi-pass membrane protein</topology>
    </subcellularLocation>
</comment>
<feature type="region of interest" description="Disordered" evidence="7">
    <location>
        <begin position="566"/>
        <end position="601"/>
    </location>
</feature>
<keyword evidence="4 8" id="KW-0812">Transmembrane</keyword>
<keyword evidence="3" id="KW-0813">Transport</keyword>
<feature type="transmembrane region" description="Helical" evidence="8">
    <location>
        <begin position="222"/>
        <end position="243"/>
    </location>
</feature>
<evidence type="ECO:0000256" key="4">
    <source>
        <dbReference type="ARBA" id="ARBA00022692"/>
    </source>
</evidence>
<evidence type="ECO:0000256" key="8">
    <source>
        <dbReference type="SAM" id="Phobius"/>
    </source>
</evidence>